<protein>
    <recommendedName>
        <fullName evidence="3">T9SS type A sorting domain-containing protein</fullName>
    </recommendedName>
</protein>
<evidence type="ECO:0000313" key="2">
    <source>
        <dbReference type="Proteomes" id="UP000271125"/>
    </source>
</evidence>
<organism evidence="1 2">
    <name type="scientific">candidate division TA06 bacterium</name>
    <dbReference type="NCBI Taxonomy" id="2250710"/>
    <lineage>
        <taxon>Bacteria</taxon>
        <taxon>Bacteria division TA06</taxon>
    </lineage>
</organism>
<evidence type="ECO:0000313" key="1">
    <source>
        <dbReference type="EMBL" id="RKX68585.1"/>
    </source>
</evidence>
<dbReference type="EMBL" id="QNBD01000258">
    <property type="protein sequence ID" value="RKX68585.1"/>
    <property type="molecule type" value="Genomic_DNA"/>
</dbReference>
<name>A0A660SCL9_UNCT6</name>
<feature type="non-terminal residue" evidence="1">
    <location>
        <position position="1"/>
    </location>
</feature>
<comment type="caution">
    <text evidence="1">The sequence shown here is derived from an EMBL/GenBank/DDBJ whole genome shotgun (WGS) entry which is preliminary data.</text>
</comment>
<proteinExistence type="predicted"/>
<accession>A0A660SCL9</accession>
<dbReference type="Proteomes" id="UP000271125">
    <property type="component" value="Unassembled WGS sequence"/>
</dbReference>
<dbReference type="AlphaFoldDB" id="A0A660SCL9"/>
<sequence length="83" mass="9291">IESSANIPKMMFTNLPDSCNIFIYTLTGDLVDIIEHKDASGNGMEYWNVLTNPNLTPAIGIYLYAVETIDQKHRVTGKFAIIK</sequence>
<gene>
    <name evidence="1" type="ORF">DRP43_05410</name>
</gene>
<reference evidence="1 2" key="1">
    <citation type="submission" date="2018-06" db="EMBL/GenBank/DDBJ databases">
        <title>Extensive metabolic versatility and redundancy in microbially diverse, dynamic hydrothermal sediments.</title>
        <authorList>
            <person name="Dombrowski N."/>
            <person name="Teske A."/>
            <person name="Baker B.J."/>
        </authorList>
    </citation>
    <scope>NUCLEOTIDE SEQUENCE [LARGE SCALE GENOMIC DNA]</scope>
    <source>
        <strain evidence="1">B10_G13</strain>
    </source>
</reference>
<evidence type="ECO:0008006" key="3">
    <source>
        <dbReference type="Google" id="ProtNLM"/>
    </source>
</evidence>